<gene>
    <name evidence="2" type="ORF">GR217_20475</name>
</gene>
<evidence type="ECO:0000313" key="3">
    <source>
        <dbReference type="Proteomes" id="UP000661163"/>
    </source>
</evidence>
<name>A0AAE4YTP6_9HYPH</name>
<feature type="region of interest" description="Disordered" evidence="1">
    <location>
        <begin position="71"/>
        <end position="91"/>
    </location>
</feature>
<dbReference type="AlphaFoldDB" id="A0AAE4YTP6"/>
<dbReference type="Proteomes" id="UP000661163">
    <property type="component" value="Unassembled WGS sequence"/>
</dbReference>
<protein>
    <submittedName>
        <fullName evidence="2">Uncharacterized protein</fullName>
    </submittedName>
</protein>
<reference evidence="2 3" key="1">
    <citation type="submission" date="2019-12" db="EMBL/GenBank/DDBJ databases">
        <title>Rhizobium genotypes associated with high levels of biological nitrogen fixation by grain legumes in a temperate-maritime cropping system.</title>
        <authorList>
            <person name="Maluk M."/>
            <person name="Francesc Ferrando Molina F."/>
            <person name="Lopez Del Egido L."/>
            <person name="Lafos M."/>
            <person name="Langarica-Fuentes A."/>
            <person name="Gebre Yohannes G."/>
            <person name="Young M.W."/>
            <person name="Martin P."/>
            <person name="Gantlett R."/>
            <person name="Kenicer G."/>
            <person name="Hawes C."/>
            <person name="Begg G.S."/>
            <person name="Quilliam R.S."/>
            <person name="Squire G.R."/>
            <person name="Poole P.S."/>
            <person name="Young P.W."/>
            <person name="Iannetta P.M."/>
            <person name="James E.K."/>
        </authorList>
    </citation>
    <scope>NUCLEOTIDE SEQUENCE [LARGE SCALE GENOMIC DNA]</scope>
    <source>
        <strain evidence="2 3">JHI985</strain>
    </source>
</reference>
<sequence length="195" mass="21309">MTEMISEAEAELLLANLDAEVRKAVPELLPLDLYPSAQDWLDPVTVLDSIQAEIAEGVPVVRKVRVAESSEVDRVTGKPRPSQSTSAELTGSRPYTAVESLDLTTEALALVFVSPVQMASKVFSTLSKFSRTEIDLVEVKFAAKKEETSDPVLELDSATVDLARSVARPLAKELDKLSRSLTQKTRNISVEPEKN</sequence>
<accession>A0AAE4YTP6</accession>
<dbReference type="EMBL" id="WUFC01000017">
    <property type="protein sequence ID" value="NEI50073.1"/>
    <property type="molecule type" value="Genomic_DNA"/>
</dbReference>
<comment type="caution">
    <text evidence="2">The sequence shown here is derived from an EMBL/GenBank/DDBJ whole genome shotgun (WGS) entry which is preliminary data.</text>
</comment>
<evidence type="ECO:0000313" key="2">
    <source>
        <dbReference type="EMBL" id="NEI50073.1"/>
    </source>
</evidence>
<dbReference type="RefSeq" id="WP_130661448.1">
    <property type="nucleotide sequence ID" value="NZ_SIQU01000001.1"/>
</dbReference>
<evidence type="ECO:0000256" key="1">
    <source>
        <dbReference type="SAM" id="MobiDB-lite"/>
    </source>
</evidence>
<proteinExistence type="predicted"/>
<organism evidence="2 3">
    <name type="scientific">Rhizobium ruizarguesonis</name>
    <dbReference type="NCBI Taxonomy" id="2081791"/>
    <lineage>
        <taxon>Bacteria</taxon>
        <taxon>Pseudomonadati</taxon>
        <taxon>Pseudomonadota</taxon>
        <taxon>Alphaproteobacteria</taxon>
        <taxon>Hyphomicrobiales</taxon>
        <taxon>Rhizobiaceae</taxon>
        <taxon>Rhizobium/Agrobacterium group</taxon>
        <taxon>Rhizobium</taxon>
    </lineage>
</organism>